<evidence type="ECO:0000256" key="2">
    <source>
        <dbReference type="ARBA" id="ARBA00007866"/>
    </source>
</evidence>
<dbReference type="InterPro" id="IPR001505">
    <property type="entry name" value="Copper_CuA"/>
</dbReference>
<keyword evidence="8" id="KW-0249">Electron transport</keyword>
<keyword evidence="5" id="KW-0679">Respiratory chain</keyword>
<dbReference type="EMBL" id="NQWH01000046">
    <property type="protein sequence ID" value="PHP26269.1"/>
    <property type="molecule type" value="Genomic_DNA"/>
</dbReference>
<evidence type="ECO:0000256" key="6">
    <source>
        <dbReference type="ARBA" id="ARBA00022692"/>
    </source>
</evidence>
<comment type="similarity">
    <text evidence="2">Belongs to the cytochrome c oxidase subunit 2 family.</text>
</comment>
<feature type="domain" description="Cytochrome oxidase subunit II copper A binding" evidence="18">
    <location>
        <begin position="108"/>
        <end position="232"/>
    </location>
</feature>
<dbReference type="PROSITE" id="PS51257">
    <property type="entry name" value="PROKAR_LIPOPROTEIN"/>
    <property type="match status" value="1"/>
</dbReference>
<dbReference type="PROSITE" id="PS50857">
    <property type="entry name" value="COX2_CUA"/>
    <property type="match status" value="1"/>
</dbReference>
<dbReference type="PRINTS" id="PR01166">
    <property type="entry name" value="CYCOXIDASEII"/>
</dbReference>
<dbReference type="PROSITE" id="PS51007">
    <property type="entry name" value="CYTC"/>
    <property type="match status" value="1"/>
</dbReference>
<protein>
    <recommendedName>
        <fullName evidence="14">Cytochrome aa3 subunit 2</fullName>
    </recommendedName>
</protein>
<dbReference type="PANTHER" id="PTHR22888">
    <property type="entry name" value="CYTOCHROME C OXIDASE, SUBUNIT II"/>
    <property type="match status" value="1"/>
</dbReference>
<dbReference type="GO" id="GO:0016020">
    <property type="term" value="C:membrane"/>
    <property type="evidence" value="ECO:0007669"/>
    <property type="project" value="UniProtKB-SubCell"/>
</dbReference>
<evidence type="ECO:0000256" key="10">
    <source>
        <dbReference type="ARBA" id="ARBA00023004"/>
    </source>
</evidence>
<dbReference type="PROSITE" id="PS00078">
    <property type="entry name" value="COX2"/>
    <property type="match status" value="1"/>
</dbReference>
<evidence type="ECO:0000256" key="14">
    <source>
        <dbReference type="ARBA" id="ARBA00031399"/>
    </source>
</evidence>
<dbReference type="Gene3D" id="2.60.40.420">
    <property type="entry name" value="Cupredoxins - blue copper proteins"/>
    <property type="match status" value="1"/>
</dbReference>
<evidence type="ECO:0000256" key="8">
    <source>
        <dbReference type="ARBA" id="ARBA00022982"/>
    </source>
</evidence>
<reference evidence="20 21" key="1">
    <citation type="submission" date="2017-08" db="EMBL/GenBank/DDBJ databases">
        <title>Draft Genome Sequence of Loktanella cinnabarina Strain XM1, Isolated from Coastal Surface Water.</title>
        <authorList>
            <person name="Ma R."/>
            <person name="Wang J."/>
            <person name="Wang Q."/>
            <person name="Ma Z."/>
            <person name="Li J."/>
            <person name="Chen L."/>
        </authorList>
    </citation>
    <scope>NUCLEOTIDE SEQUENCE [LARGE SCALE GENOMIC DNA]</scope>
    <source>
        <strain evidence="20 21">XM1</strain>
    </source>
</reference>
<evidence type="ECO:0000256" key="16">
    <source>
        <dbReference type="PROSITE-ProRule" id="PRU00433"/>
    </source>
</evidence>
<dbReference type="GO" id="GO:0005507">
    <property type="term" value="F:copper ion binding"/>
    <property type="evidence" value="ECO:0007669"/>
    <property type="project" value="InterPro"/>
</dbReference>
<dbReference type="Pfam" id="PF00034">
    <property type="entry name" value="Cytochrom_C"/>
    <property type="match status" value="1"/>
</dbReference>
<feature type="transmembrane region" description="Helical" evidence="17">
    <location>
        <begin position="38"/>
        <end position="62"/>
    </location>
</feature>
<evidence type="ECO:0000256" key="15">
    <source>
        <dbReference type="ARBA" id="ARBA00047816"/>
    </source>
</evidence>
<comment type="catalytic activity">
    <reaction evidence="15">
        <text>4 Fe(II)-[cytochrome c] + O2 + 8 H(+)(in) = 4 Fe(III)-[cytochrome c] + 2 H2O + 4 H(+)(out)</text>
        <dbReference type="Rhea" id="RHEA:11436"/>
        <dbReference type="Rhea" id="RHEA-COMP:10350"/>
        <dbReference type="Rhea" id="RHEA-COMP:14399"/>
        <dbReference type="ChEBI" id="CHEBI:15377"/>
        <dbReference type="ChEBI" id="CHEBI:15378"/>
        <dbReference type="ChEBI" id="CHEBI:15379"/>
        <dbReference type="ChEBI" id="CHEBI:29033"/>
        <dbReference type="ChEBI" id="CHEBI:29034"/>
        <dbReference type="EC" id="7.1.1.9"/>
    </reaction>
</comment>
<dbReference type="InterPro" id="IPR009056">
    <property type="entry name" value="Cyt_c-like_dom"/>
</dbReference>
<evidence type="ECO:0000259" key="18">
    <source>
        <dbReference type="PROSITE" id="PS50857"/>
    </source>
</evidence>
<dbReference type="OrthoDB" id="9781261at2"/>
<dbReference type="AlphaFoldDB" id="A0A2G1MC08"/>
<evidence type="ECO:0000256" key="13">
    <source>
        <dbReference type="ARBA" id="ARBA00024688"/>
    </source>
</evidence>
<dbReference type="InterPro" id="IPR045187">
    <property type="entry name" value="CcO_II"/>
</dbReference>
<gene>
    <name evidence="20" type="primary">coxB</name>
    <name evidence="20" type="ORF">CJ301_17320</name>
</gene>
<dbReference type="InterPro" id="IPR014222">
    <property type="entry name" value="Cyt_c_oxidase_su2"/>
</dbReference>
<dbReference type="GO" id="GO:0042773">
    <property type="term" value="P:ATP synthesis coupled electron transport"/>
    <property type="evidence" value="ECO:0007669"/>
    <property type="project" value="TreeGrafter"/>
</dbReference>
<dbReference type="Proteomes" id="UP000221860">
    <property type="component" value="Unassembled WGS sequence"/>
</dbReference>
<evidence type="ECO:0000313" key="21">
    <source>
        <dbReference type="Proteomes" id="UP000221860"/>
    </source>
</evidence>
<evidence type="ECO:0000256" key="11">
    <source>
        <dbReference type="ARBA" id="ARBA00023008"/>
    </source>
</evidence>
<dbReference type="NCBIfam" id="TIGR02866">
    <property type="entry name" value="CoxB"/>
    <property type="match status" value="1"/>
</dbReference>
<dbReference type="InterPro" id="IPR002429">
    <property type="entry name" value="CcO_II-like_C"/>
</dbReference>
<dbReference type="GO" id="GO:0004129">
    <property type="term" value="F:cytochrome-c oxidase activity"/>
    <property type="evidence" value="ECO:0007669"/>
    <property type="project" value="UniProtKB-EC"/>
</dbReference>
<evidence type="ECO:0000256" key="3">
    <source>
        <dbReference type="ARBA" id="ARBA00022448"/>
    </source>
</evidence>
<feature type="domain" description="Cytochrome c" evidence="19">
    <location>
        <begin position="239"/>
        <end position="331"/>
    </location>
</feature>
<keyword evidence="9 17" id="KW-1133">Transmembrane helix</keyword>
<comment type="subcellular location">
    <subcellularLocation>
        <location evidence="1">Membrane</location>
        <topology evidence="1">Multi-pass membrane protein</topology>
    </subcellularLocation>
</comment>
<dbReference type="SUPFAM" id="SSF49503">
    <property type="entry name" value="Cupredoxins"/>
    <property type="match status" value="1"/>
</dbReference>
<keyword evidence="12 17" id="KW-0472">Membrane</keyword>
<dbReference type="SUPFAM" id="SSF46626">
    <property type="entry name" value="Cytochrome c"/>
    <property type="match status" value="1"/>
</dbReference>
<evidence type="ECO:0000256" key="9">
    <source>
        <dbReference type="ARBA" id="ARBA00022989"/>
    </source>
</evidence>
<evidence type="ECO:0000256" key="5">
    <source>
        <dbReference type="ARBA" id="ARBA00022660"/>
    </source>
</evidence>
<evidence type="ECO:0000256" key="1">
    <source>
        <dbReference type="ARBA" id="ARBA00004141"/>
    </source>
</evidence>
<keyword evidence="10 16" id="KW-0408">Iron</keyword>
<keyword evidence="3" id="KW-0813">Transport</keyword>
<evidence type="ECO:0000256" key="17">
    <source>
        <dbReference type="SAM" id="Phobius"/>
    </source>
</evidence>
<name>A0A2G1MC08_9RHOB</name>
<dbReference type="GO" id="GO:0020037">
    <property type="term" value="F:heme binding"/>
    <property type="evidence" value="ECO:0007669"/>
    <property type="project" value="InterPro"/>
</dbReference>
<proteinExistence type="inferred from homology"/>
<keyword evidence="11" id="KW-0186">Copper</keyword>
<dbReference type="GO" id="GO:0016491">
    <property type="term" value="F:oxidoreductase activity"/>
    <property type="evidence" value="ECO:0007669"/>
    <property type="project" value="InterPro"/>
</dbReference>
<dbReference type="PANTHER" id="PTHR22888:SF9">
    <property type="entry name" value="CYTOCHROME C OXIDASE SUBUNIT 2"/>
    <property type="match status" value="1"/>
</dbReference>
<sequence length="331" mass="35429">MNRHSVASMLLIVLLLSACEGPQSTFDTAGVEAERVLSLFWIMLAGAVAIWIVVIGISYYATKATPGQHSEKSGLRLIIWGGCIFPTVVLAGLLFWGLKMMPELRRPADGPTIAVSGERFWWRIAYGVEGDPGVVRNLPQGGIPSANEIWIPVDQRTEILLSSPDVIHSFWVPPLAGKMDAIPGRVNRLILEPTELGVFNGACAEFCGTAHAQMEFRVVVVTNADFEAYVRAQAEPAAVADSPGLDLFMQNGCAACHSVRGTPADGDVGPDLTHLASRRTIAAGLLPATEENIAAFIASPDHLKPGVEMPAFGVLPDGEIARIAKWLGSLE</sequence>
<keyword evidence="4 16" id="KW-0349">Heme</keyword>
<keyword evidence="6 17" id="KW-0812">Transmembrane</keyword>
<comment type="caution">
    <text evidence="20">The sequence shown here is derived from an EMBL/GenBank/DDBJ whole genome shotgun (WGS) entry which is preliminary data.</text>
</comment>
<comment type="function">
    <text evidence="13">Subunits I and II form the functional core of the enzyme complex. Electrons originating in cytochrome c are transferred via heme a and Cu(A) to the binuclear center formed by heme a3 and Cu(B).</text>
</comment>
<accession>A0A2G1MC08</accession>
<evidence type="ECO:0000259" key="19">
    <source>
        <dbReference type="PROSITE" id="PS51007"/>
    </source>
</evidence>
<dbReference type="InterPro" id="IPR036909">
    <property type="entry name" value="Cyt_c-like_dom_sf"/>
</dbReference>
<keyword evidence="21" id="KW-1185">Reference proteome</keyword>
<evidence type="ECO:0000256" key="4">
    <source>
        <dbReference type="ARBA" id="ARBA00022617"/>
    </source>
</evidence>
<dbReference type="Pfam" id="PF00116">
    <property type="entry name" value="COX2"/>
    <property type="match status" value="1"/>
</dbReference>
<organism evidence="20 21">
    <name type="scientific">Limimaricola cinnabarinus</name>
    <dbReference type="NCBI Taxonomy" id="1125964"/>
    <lineage>
        <taxon>Bacteria</taxon>
        <taxon>Pseudomonadati</taxon>
        <taxon>Pseudomonadota</taxon>
        <taxon>Alphaproteobacteria</taxon>
        <taxon>Rhodobacterales</taxon>
        <taxon>Paracoccaceae</taxon>
        <taxon>Limimaricola</taxon>
    </lineage>
</organism>
<evidence type="ECO:0000313" key="20">
    <source>
        <dbReference type="EMBL" id="PHP26269.1"/>
    </source>
</evidence>
<dbReference type="InterPro" id="IPR008972">
    <property type="entry name" value="Cupredoxin"/>
</dbReference>
<feature type="transmembrane region" description="Helical" evidence="17">
    <location>
        <begin position="74"/>
        <end position="98"/>
    </location>
</feature>
<keyword evidence="7 16" id="KW-0479">Metal-binding</keyword>
<evidence type="ECO:0000256" key="7">
    <source>
        <dbReference type="ARBA" id="ARBA00022723"/>
    </source>
</evidence>
<evidence type="ECO:0000256" key="12">
    <source>
        <dbReference type="ARBA" id="ARBA00023136"/>
    </source>
</evidence>